<sequence length="57" mass="6498">MFLMFYEPKELSLGILTNGNIKNRMWAGPVARIQSAERYPLSDTEVTDNRMFGNGCL</sequence>
<comment type="caution">
    <text evidence="1">The sequence shown here is derived from an EMBL/GenBank/DDBJ whole genome shotgun (WGS) entry which is preliminary data.</text>
</comment>
<dbReference type="Proteomes" id="UP000016496">
    <property type="component" value="Unassembled WGS sequence"/>
</dbReference>
<gene>
    <name evidence="1" type="ORF">HMPREF1981_02729</name>
</gene>
<organism evidence="1 2">
    <name type="scientific">Bacteroides pyogenes F0041</name>
    <dbReference type="NCBI Taxonomy" id="1321819"/>
    <lineage>
        <taxon>Bacteria</taxon>
        <taxon>Pseudomonadati</taxon>
        <taxon>Bacteroidota</taxon>
        <taxon>Bacteroidia</taxon>
        <taxon>Bacteroidales</taxon>
        <taxon>Bacteroidaceae</taxon>
        <taxon>Bacteroides</taxon>
    </lineage>
</organism>
<dbReference type="PATRIC" id="fig|1321819.3.peg.2522"/>
<evidence type="ECO:0000313" key="1">
    <source>
        <dbReference type="EMBL" id="ERI82039.1"/>
    </source>
</evidence>
<accession>U2BV21</accession>
<evidence type="ECO:0000313" key="2">
    <source>
        <dbReference type="Proteomes" id="UP000016496"/>
    </source>
</evidence>
<dbReference type="HOGENOM" id="CLU_2987160_0_0_10"/>
<dbReference type="AlphaFoldDB" id="U2BV21"/>
<name>U2BV21_9BACE</name>
<protein>
    <submittedName>
        <fullName evidence="1">Uncharacterized protein</fullName>
    </submittedName>
</protein>
<reference evidence="1 2" key="1">
    <citation type="submission" date="2013-08" db="EMBL/GenBank/DDBJ databases">
        <authorList>
            <person name="Weinstock G."/>
            <person name="Sodergren E."/>
            <person name="Wylie T."/>
            <person name="Fulton L."/>
            <person name="Fulton R."/>
            <person name="Fronick C."/>
            <person name="O'Laughlin M."/>
            <person name="Godfrey J."/>
            <person name="Miner T."/>
            <person name="Herter B."/>
            <person name="Appelbaum E."/>
            <person name="Cordes M."/>
            <person name="Lek S."/>
            <person name="Wollam A."/>
            <person name="Pepin K.H."/>
            <person name="Palsikar V.B."/>
            <person name="Mitreva M."/>
            <person name="Wilson R.K."/>
        </authorList>
    </citation>
    <scope>NUCLEOTIDE SEQUENCE [LARGE SCALE GENOMIC DNA]</scope>
    <source>
        <strain evidence="1 2">F0041</strain>
    </source>
</reference>
<dbReference type="EMBL" id="AWSV01000144">
    <property type="protein sequence ID" value="ERI82039.1"/>
    <property type="molecule type" value="Genomic_DNA"/>
</dbReference>
<proteinExistence type="predicted"/>